<keyword evidence="1" id="KW-0472">Membrane</keyword>
<protein>
    <submittedName>
        <fullName evidence="2">Uncharacterized protein</fullName>
    </submittedName>
</protein>
<dbReference type="EMBL" id="SPQZ01000001">
    <property type="protein sequence ID" value="TFV99891.1"/>
    <property type="molecule type" value="Genomic_DNA"/>
</dbReference>
<feature type="transmembrane region" description="Helical" evidence="1">
    <location>
        <begin position="63"/>
        <end position="84"/>
    </location>
</feature>
<keyword evidence="1" id="KW-1133">Transmembrane helix</keyword>
<reference evidence="2 3" key="1">
    <citation type="journal article" date="2018" name="J. Microbiol.">
        <title>Leifsonia flava sp. nov., a novel actinobacterium isolated from the rhizosphere of Aquilegia viridiflora.</title>
        <authorList>
            <person name="Cai Y."/>
            <person name="Tao W.Z."/>
            <person name="Ma Y.J."/>
            <person name="Cheng J."/>
            <person name="Zhang M.Y."/>
            <person name="Zhang Y.X."/>
        </authorList>
    </citation>
    <scope>NUCLEOTIDE SEQUENCE [LARGE SCALE GENOMIC DNA]</scope>
    <source>
        <strain evidence="2 3">SYP-B2174</strain>
    </source>
</reference>
<comment type="caution">
    <text evidence="2">The sequence shown here is derived from an EMBL/GenBank/DDBJ whole genome shotgun (WGS) entry which is preliminary data.</text>
</comment>
<dbReference type="Proteomes" id="UP000298127">
    <property type="component" value="Unassembled WGS sequence"/>
</dbReference>
<accession>A0A4Y9R5H7</accession>
<sequence>MPLSRQGRRNPMDLEIEWGSLVLVLGVAFITTVAVVVLYSVGLRLLSLGDPQSGTARPVAASVAAWTLIGICGAVVLYGVYLVIPQFH</sequence>
<evidence type="ECO:0000313" key="3">
    <source>
        <dbReference type="Proteomes" id="UP000298127"/>
    </source>
</evidence>
<evidence type="ECO:0000256" key="1">
    <source>
        <dbReference type="SAM" id="Phobius"/>
    </source>
</evidence>
<keyword evidence="3" id="KW-1185">Reference proteome</keyword>
<evidence type="ECO:0000313" key="2">
    <source>
        <dbReference type="EMBL" id="TFV99891.1"/>
    </source>
</evidence>
<dbReference type="AlphaFoldDB" id="A0A4Y9R5H7"/>
<organism evidence="2 3">
    <name type="scientific">Orlajensenia leifsoniae</name>
    <dbReference type="NCBI Taxonomy" id="2561933"/>
    <lineage>
        <taxon>Bacteria</taxon>
        <taxon>Bacillati</taxon>
        <taxon>Actinomycetota</taxon>
        <taxon>Actinomycetes</taxon>
        <taxon>Micrococcales</taxon>
        <taxon>Microbacteriaceae</taxon>
        <taxon>Orlajensenia</taxon>
    </lineage>
</organism>
<feature type="transmembrane region" description="Helical" evidence="1">
    <location>
        <begin position="21"/>
        <end position="43"/>
    </location>
</feature>
<gene>
    <name evidence="2" type="ORF">E4M00_01415</name>
</gene>
<proteinExistence type="predicted"/>
<name>A0A4Y9R5H7_9MICO</name>
<keyword evidence="1" id="KW-0812">Transmembrane</keyword>